<evidence type="ECO:0000256" key="4">
    <source>
        <dbReference type="ARBA" id="ARBA00022989"/>
    </source>
</evidence>
<gene>
    <name evidence="10" type="ORF">OXX778_LOCUS2770</name>
</gene>
<dbReference type="Proteomes" id="UP000663879">
    <property type="component" value="Unassembled WGS sequence"/>
</dbReference>
<name>A0A813MY79_9BILA</name>
<feature type="transmembrane region" description="Helical" evidence="8">
    <location>
        <begin position="24"/>
        <end position="44"/>
    </location>
</feature>
<dbReference type="GO" id="GO:0004930">
    <property type="term" value="F:G protein-coupled receptor activity"/>
    <property type="evidence" value="ECO:0007669"/>
    <property type="project" value="InterPro"/>
</dbReference>
<keyword evidence="5 8" id="KW-0472">Membrane</keyword>
<feature type="transmembrane region" description="Helical" evidence="8">
    <location>
        <begin position="56"/>
        <end position="75"/>
    </location>
</feature>
<keyword evidence="11" id="KW-1185">Reference proteome</keyword>
<dbReference type="InterPro" id="IPR017452">
    <property type="entry name" value="GPCR_Rhodpsn_7TM"/>
</dbReference>
<keyword evidence="4 8" id="KW-1133">Transmembrane helix</keyword>
<dbReference type="PANTHER" id="PTHR24241">
    <property type="entry name" value="NEUROPEPTIDE RECEPTOR-RELATED G-PROTEIN COUPLED RECEPTOR"/>
    <property type="match status" value="1"/>
</dbReference>
<evidence type="ECO:0000313" key="11">
    <source>
        <dbReference type="Proteomes" id="UP000663879"/>
    </source>
</evidence>
<dbReference type="CDD" id="cd00637">
    <property type="entry name" value="7tm_classA_rhodopsin-like"/>
    <property type="match status" value="1"/>
</dbReference>
<dbReference type="EMBL" id="CAJNOC010000225">
    <property type="protein sequence ID" value="CAF0729871.1"/>
    <property type="molecule type" value="Genomic_DNA"/>
</dbReference>
<evidence type="ECO:0000256" key="6">
    <source>
        <dbReference type="ARBA" id="ARBA00023170"/>
    </source>
</evidence>
<evidence type="ECO:0000256" key="3">
    <source>
        <dbReference type="ARBA" id="ARBA00022692"/>
    </source>
</evidence>
<protein>
    <recommendedName>
        <fullName evidence="9">G-protein coupled receptors family 1 profile domain-containing protein</fullName>
    </recommendedName>
</protein>
<evidence type="ECO:0000256" key="5">
    <source>
        <dbReference type="ARBA" id="ARBA00023136"/>
    </source>
</evidence>
<organism evidence="10 11">
    <name type="scientific">Brachionus calyciflorus</name>
    <dbReference type="NCBI Taxonomy" id="104777"/>
    <lineage>
        <taxon>Eukaryota</taxon>
        <taxon>Metazoa</taxon>
        <taxon>Spiralia</taxon>
        <taxon>Gnathifera</taxon>
        <taxon>Rotifera</taxon>
        <taxon>Eurotatoria</taxon>
        <taxon>Monogononta</taxon>
        <taxon>Pseudotrocha</taxon>
        <taxon>Ploima</taxon>
        <taxon>Brachionidae</taxon>
        <taxon>Brachionus</taxon>
    </lineage>
</organism>
<proteinExistence type="predicted"/>
<dbReference type="Gene3D" id="1.20.1070.10">
    <property type="entry name" value="Rhodopsin 7-helix transmembrane proteins"/>
    <property type="match status" value="1"/>
</dbReference>
<evidence type="ECO:0000256" key="7">
    <source>
        <dbReference type="SAM" id="MobiDB-lite"/>
    </source>
</evidence>
<evidence type="ECO:0000313" key="10">
    <source>
        <dbReference type="EMBL" id="CAF0729871.1"/>
    </source>
</evidence>
<keyword evidence="3 8" id="KW-0812">Transmembrane</keyword>
<dbReference type="GO" id="GO:0042277">
    <property type="term" value="F:peptide binding"/>
    <property type="evidence" value="ECO:0007669"/>
    <property type="project" value="TreeGrafter"/>
</dbReference>
<feature type="transmembrane region" description="Helical" evidence="8">
    <location>
        <begin position="258"/>
        <end position="278"/>
    </location>
</feature>
<dbReference type="GO" id="GO:0032870">
    <property type="term" value="P:cellular response to hormone stimulus"/>
    <property type="evidence" value="ECO:0007669"/>
    <property type="project" value="TreeGrafter"/>
</dbReference>
<keyword evidence="2" id="KW-1003">Cell membrane</keyword>
<accession>A0A813MY79</accession>
<keyword evidence="6" id="KW-0675">Receptor</keyword>
<feature type="region of interest" description="Disordered" evidence="7">
    <location>
        <begin position="218"/>
        <end position="252"/>
    </location>
</feature>
<dbReference type="PANTHER" id="PTHR24241:SF76">
    <property type="entry name" value="NEUROPEPTIDE SIFAMIDE RECEPTOR"/>
    <property type="match status" value="1"/>
</dbReference>
<feature type="transmembrane region" description="Helical" evidence="8">
    <location>
        <begin position="298"/>
        <end position="317"/>
    </location>
</feature>
<dbReference type="GO" id="GO:0005886">
    <property type="term" value="C:plasma membrane"/>
    <property type="evidence" value="ECO:0007669"/>
    <property type="project" value="UniProtKB-SubCell"/>
</dbReference>
<feature type="compositionally biased region" description="Basic residues" evidence="7">
    <location>
        <begin position="240"/>
        <end position="252"/>
    </location>
</feature>
<feature type="domain" description="G-protein coupled receptors family 1 profile" evidence="9">
    <location>
        <begin position="17"/>
        <end position="242"/>
    </location>
</feature>
<dbReference type="SUPFAM" id="SSF81321">
    <property type="entry name" value="Family A G protein-coupled receptor-like"/>
    <property type="match status" value="1"/>
</dbReference>
<sequence>MDNITLNSSNITENFEFSLTNLDYIVRFLNLFAQLFYVIAIVYLKDLQALPLVPMHHTNLIGLINAIHYCLWIISNQPDLRNDTLNEIFCSVSEATWGITKYARAYSILVVAIYRLIGVTRLTLYKKITNSKFAICSIIIVWFLSAFIFLVAKYSTQTTHGKIYCYDGYSPNLIQNLIYYLLTSLFGYALPLILVIIFYVIIQIKLIKISKNLNFTETHSKPSSVEPDDSTRNNKETKKSVKHGKIHKKFHHKKEKKLAHQFIIINFLEFGSMVAFMMLSLNNIYPILNLNYYFLRQLLRIVNLSFQTAIPIMSLLYHPHKITCRFKSTKILF</sequence>
<reference evidence="10" key="1">
    <citation type="submission" date="2021-02" db="EMBL/GenBank/DDBJ databases">
        <authorList>
            <person name="Nowell W R."/>
        </authorList>
    </citation>
    <scope>NUCLEOTIDE SEQUENCE</scope>
    <source>
        <strain evidence="10">Ploen Becks lab</strain>
    </source>
</reference>
<feature type="compositionally biased region" description="Basic and acidic residues" evidence="7">
    <location>
        <begin position="229"/>
        <end position="239"/>
    </location>
</feature>
<evidence type="ECO:0000259" key="9">
    <source>
        <dbReference type="PROSITE" id="PS50262"/>
    </source>
</evidence>
<dbReference type="OrthoDB" id="10498286at2759"/>
<dbReference type="PROSITE" id="PS50262">
    <property type="entry name" value="G_PROTEIN_RECEP_F1_2"/>
    <property type="match status" value="1"/>
</dbReference>
<dbReference type="Pfam" id="PF00001">
    <property type="entry name" value="7tm_1"/>
    <property type="match status" value="1"/>
</dbReference>
<comment type="subcellular location">
    <subcellularLocation>
        <location evidence="1">Cell membrane</location>
        <topology evidence="1">Multi-pass membrane protein</topology>
    </subcellularLocation>
</comment>
<evidence type="ECO:0000256" key="2">
    <source>
        <dbReference type="ARBA" id="ARBA00022475"/>
    </source>
</evidence>
<feature type="transmembrane region" description="Helical" evidence="8">
    <location>
        <begin position="133"/>
        <end position="152"/>
    </location>
</feature>
<comment type="caution">
    <text evidence="10">The sequence shown here is derived from an EMBL/GenBank/DDBJ whole genome shotgun (WGS) entry which is preliminary data.</text>
</comment>
<evidence type="ECO:0000256" key="1">
    <source>
        <dbReference type="ARBA" id="ARBA00004651"/>
    </source>
</evidence>
<feature type="transmembrane region" description="Helical" evidence="8">
    <location>
        <begin position="177"/>
        <end position="202"/>
    </location>
</feature>
<evidence type="ECO:0000256" key="8">
    <source>
        <dbReference type="SAM" id="Phobius"/>
    </source>
</evidence>
<dbReference type="AlphaFoldDB" id="A0A813MY79"/>
<dbReference type="InterPro" id="IPR000276">
    <property type="entry name" value="GPCR_Rhodpsn"/>
</dbReference>